<comment type="caution">
    <text evidence="1">The sequence shown here is derived from an EMBL/GenBank/DDBJ whole genome shotgun (WGS) entry which is preliminary data.</text>
</comment>
<evidence type="ECO:0000313" key="1">
    <source>
        <dbReference type="EMBL" id="CAK4031270.1"/>
    </source>
</evidence>
<protein>
    <submittedName>
        <fullName evidence="1">Uncharacterized protein</fullName>
    </submittedName>
</protein>
<proteinExistence type="predicted"/>
<accession>A0AAI9ECQ4</accession>
<name>A0AAI9ECQ4_9PEZI</name>
<dbReference type="Proteomes" id="UP001296104">
    <property type="component" value="Unassembled WGS sequence"/>
</dbReference>
<dbReference type="AlphaFoldDB" id="A0AAI9ECQ4"/>
<dbReference type="EMBL" id="CAVMBE010000046">
    <property type="protein sequence ID" value="CAK4031270.1"/>
    <property type="molecule type" value="Genomic_DNA"/>
</dbReference>
<keyword evidence="2" id="KW-1185">Reference proteome</keyword>
<gene>
    <name evidence="1" type="ORF">LECACI_7A006428</name>
</gene>
<sequence length="81" mass="9030">MVNGTQQPFFVQWDPEKHAQGGKPMVVPKGQKADLNAAAGQPYYDVIMARIRPGNMPAPNCQYSEIRRSLPTVLSSLFREV</sequence>
<evidence type="ECO:0000313" key="2">
    <source>
        <dbReference type="Proteomes" id="UP001296104"/>
    </source>
</evidence>
<organism evidence="1 2">
    <name type="scientific">Lecanosticta acicola</name>
    <dbReference type="NCBI Taxonomy" id="111012"/>
    <lineage>
        <taxon>Eukaryota</taxon>
        <taxon>Fungi</taxon>
        <taxon>Dikarya</taxon>
        <taxon>Ascomycota</taxon>
        <taxon>Pezizomycotina</taxon>
        <taxon>Dothideomycetes</taxon>
        <taxon>Dothideomycetidae</taxon>
        <taxon>Mycosphaerellales</taxon>
        <taxon>Mycosphaerellaceae</taxon>
        <taxon>Lecanosticta</taxon>
    </lineage>
</organism>
<reference evidence="1" key="1">
    <citation type="submission" date="2023-11" db="EMBL/GenBank/DDBJ databases">
        <authorList>
            <person name="Alioto T."/>
            <person name="Alioto T."/>
            <person name="Gomez Garrido J."/>
        </authorList>
    </citation>
    <scope>NUCLEOTIDE SEQUENCE</scope>
</reference>